<name>A0A010RZD0_9PEZI</name>
<reference evidence="4 5" key="1">
    <citation type="submission" date="2014-02" db="EMBL/GenBank/DDBJ databases">
        <title>The genome sequence of Colletotrichum fioriniae PJ7.</title>
        <authorList>
            <person name="Baroncelli R."/>
            <person name="Thon M.R."/>
        </authorList>
    </citation>
    <scope>NUCLEOTIDE SEQUENCE [LARGE SCALE GENOMIC DNA]</scope>
    <source>
        <strain evidence="4 5">PJ7</strain>
    </source>
</reference>
<dbReference type="KEGG" id="cfj:CFIO01_05906"/>
<dbReference type="PANTHER" id="PTHR31668">
    <property type="entry name" value="GLUCOSE TRANSPORT TRANSCRIPTION REGULATOR RGT1-RELATED-RELATED"/>
    <property type="match status" value="1"/>
</dbReference>
<keyword evidence="5" id="KW-1185">Reference proteome</keyword>
<protein>
    <recommendedName>
        <fullName evidence="3">Xylanolytic transcriptional activator regulatory domain-containing protein</fullName>
    </recommendedName>
</protein>
<dbReference type="GO" id="GO:0008270">
    <property type="term" value="F:zinc ion binding"/>
    <property type="evidence" value="ECO:0007669"/>
    <property type="project" value="InterPro"/>
</dbReference>
<accession>A0A010RZD0</accession>
<dbReference type="GO" id="GO:0000981">
    <property type="term" value="F:DNA-binding transcription factor activity, RNA polymerase II-specific"/>
    <property type="evidence" value="ECO:0007669"/>
    <property type="project" value="InterPro"/>
</dbReference>
<dbReference type="Proteomes" id="UP000020467">
    <property type="component" value="Unassembled WGS sequence"/>
</dbReference>
<feature type="compositionally biased region" description="Polar residues" evidence="2">
    <location>
        <begin position="63"/>
        <end position="77"/>
    </location>
</feature>
<evidence type="ECO:0000313" key="5">
    <source>
        <dbReference type="Proteomes" id="UP000020467"/>
    </source>
</evidence>
<dbReference type="SMART" id="SM00906">
    <property type="entry name" value="Fungal_trans"/>
    <property type="match status" value="1"/>
</dbReference>
<organism evidence="4 5">
    <name type="scientific">Colletotrichum fioriniae PJ7</name>
    <dbReference type="NCBI Taxonomy" id="1445577"/>
    <lineage>
        <taxon>Eukaryota</taxon>
        <taxon>Fungi</taxon>
        <taxon>Dikarya</taxon>
        <taxon>Ascomycota</taxon>
        <taxon>Pezizomycotina</taxon>
        <taxon>Sordariomycetes</taxon>
        <taxon>Hypocreomycetidae</taxon>
        <taxon>Glomerellales</taxon>
        <taxon>Glomerellaceae</taxon>
        <taxon>Colletotrichum</taxon>
        <taxon>Colletotrichum acutatum species complex</taxon>
    </lineage>
</organism>
<dbReference type="InterPro" id="IPR036864">
    <property type="entry name" value="Zn2-C6_fun-type_DNA-bd_sf"/>
</dbReference>
<dbReference type="OrthoDB" id="2283488at2759"/>
<sequence length="565" mass="63611">MLPPQTPLRGMACDAQSPQCSNCLMSSMTCEFTVPAKKRGPPFRAHKTDHSKTRTRYNHPNGEDSTSQSSQVTGSFVTSPLNEHQPLSYPTRQSTSIHAPFDAAVGDLLSALGKALPYVPLEDVLSSCIDLYMQWEFPTSPIICEPMIRQMKHAVVPILRRETSLPSDSVPSHSNSDIPTIRAFALLTALCAVVSSTLPVEIFPGGATLAMPFLRTSREALRLYQDYDIEHPESSSIIIRYFHSNALHALGKTSVSWHAMGEALRLVQEMRLYDEESFRNLEWPEAQLRRNTFWHLYIGDKSASILNKVPISLHQICLDTPITTIFEETEDCKLIEAGPEPDTAGFERRLRQCFNLCFQLWYTASEMLVDLNFLSRLYDKTRSLRSVTSNDASELKKSTMQLYFDFTSILRNCPTWVRDPKTAFSGILSEATAQFRIRAIFIQKANLFVTFHTLRLVLLNRFSERGFIEVLGLIDDPMMLAMHKVEIASDLLEAVSDIPFEALQANGEPCVEKLRQVGVALLEIMHNVGNEAISTRARSLFGTLLDILARLNSRISDELSNDRES</sequence>
<dbReference type="EMBL" id="JARH01000045">
    <property type="protein sequence ID" value="EXF85971.1"/>
    <property type="molecule type" value="Genomic_DNA"/>
</dbReference>
<dbReference type="AlphaFoldDB" id="A0A010RZD0"/>
<gene>
    <name evidence="4" type="ORF">CFIO01_05906</name>
</gene>
<dbReference type="GO" id="GO:0006351">
    <property type="term" value="P:DNA-templated transcription"/>
    <property type="evidence" value="ECO:0007669"/>
    <property type="project" value="InterPro"/>
</dbReference>
<dbReference type="GO" id="GO:0003677">
    <property type="term" value="F:DNA binding"/>
    <property type="evidence" value="ECO:0007669"/>
    <property type="project" value="InterPro"/>
</dbReference>
<dbReference type="Pfam" id="PF04082">
    <property type="entry name" value="Fungal_trans"/>
    <property type="match status" value="1"/>
</dbReference>
<evidence type="ECO:0000259" key="3">
    <source>
        <dbReference type="SMART" id="SM00906"/>
    </source>
</evidence>
<feature type="domain" description="Xylanolytic transcriptional activator regulatory" evidence="3">
    <location>
        <begin position="256"/>
        <end position="329"/>
    </location>
</feature>
<dbReference type="InterPro" id="IPR007219">
    <property type="entry name" value="XnlR_reg_dom"/>
</dbReference>
<dbReference type="Gene3D" id="4.10.240.10">
    <property type="entry name" value="Zn(2)-C6 fungal-type DNA-binding domain"/>
    <property type="match status" value="1"/>
</dbReference>
<dbReference type="InterPro" id="IPR050797">
    <property type="entry name" value="Carb_Metab_Trans_Reg"/>
</dbReference>
<dbReference type="CDD" id="cd12148">
    <property type="entry name" value="fungal_TF_MHR"/>
    <property type="match status" value="1"/>
</dbReference>
<proteinExistence type="predicted"/>
<keyword evidence="1" id="KW-0539">Nucleus</keyword>
<comment type="caution">
    <text evidence="4">The sequence shown here is derived from an EMBL/GenBank/DDBJ whole genome shotgun (WGS) entry which is preliminary data.</text>
</comment>
<dbReference type="eggNOG" id="ENOG502S16A">
    <property type="taxonomic scope" value="Eukaryota"/>
</dbReference>
<evidence type="ECO:0000313" key="4">
    <source>
        <dbReference type="EMBL" id="EXF85971.1"/>
    </source>
</evidence>
<evidence type="ECO:0000256" key="2">
    <source>
        <dbReference type="SAM" id="MobiDB-lite"/>
    </source>
</evidence>
<dbReference type="HOGENOM" id="CLU_020223_2_0_1"/>
<evidence type="ECO:0000256" key="1">
    <source>
        <dbReference type="ARBA" id="ARBA00023242"/>
    </source>
</evidence>
<feature type="region of interest" description="Disordered" evidence="2">
    <location>
        <begin position="38"/>
        <end position="77"/>
    </location>
</feature>